<sequence>MSGVKQATFSLTLKEGHAEETLENLRKALDAYPILEDLNLIAAGVYPGSLQDILLCAAEGQLFSRLTSVSLDSLDLVPDGSRPFCHNFDVTKLQQLRLKNCFSLVFFLDSLTESYSEMSGVLKMLSIESLRTNDRPVETISSIERFLKACPKLEDIFLALAKFGCVGKDCLLPHADTLRSLVVGNDMAEKLGHFSKHDLGSIMKACKKLERLAINFPPVKLGSISKLGRDFYLNGTEQGSAELEGVLAELAQCSTLHTLGMLSRPELASSDIVDENGDRLPEDVVTPQLYEVTMQNFANQVLRYMAKQGLPPNVFHIENMHSYGLASCPIDRLNGHDLRHYTYTSGSIQDSLGFNMVVAVPLRSAYREYPDNFIIQRATT</sequence>
<dbReference type="RefSeq" id="XP_069306639.1">
    <property type="nucleotide sequence ID" value="XM_069452473.1"/>
</dbReference>
<name>A0ABR3UJ78_9PLEO</name>
<gene>
    <name evidence="1" type="ORF">ACET3X_006279</name>
</gene>
<dbReference type="Proteomes" id="UP001578633">
    <property type="component" value="Chromosome 5"/>
</dbReference>
<dbReference type="EMBL" id="JBHGVX010000005">
    <property type="protein sequence ID" value="KAL1796055.1"/>
    <property type="molecule type" value="Genomic_DNA"/>
</dbReference>
<protein>
    <submittedName>
        <fullName evidence="1">Uncharacterized protein</fullName>
    </submittedName>
</protein>
<evidence type="ECO:0000313" key="1">
    <source>
        <dbReference type="EMBL" id="KAL1796055.1"/>
    </source>
</evidence>
<organism evidence="1 2">
    <name type="scientific">Alternaria dauci</name>
    <dbReference type="NCBI Taxonomy" id="48095"/>
    <lineage>
        <taxon>Eukaryota</taxon>
        <taxon>Fungi</taxon>
        <taxon>Dikarya</taxon>
        <taxon>Ascomycota</taxon>
        <taxon>Pezizomycotina</taxon>
        <taxon>Dothideomycetes</taxon>
        <taxon>Pleosporomycetidae</taxon>
        <taxon>Pleosporales</taxon>
        <taxon>Pleosporineae</taxon>
        <taxon>Pleosporaceae</taxon>
        <taxon>Alternaria</taxon>
        <taxon>Alternaria sect. Porri</taxon>
    </lineage>
</organism>
<proteinExistence type="predicted"/>
<evidence type="ECO:0000313" key="2">
    <source>
        <dbReference type="Proteomes" id="UP001578633"/>
    </source>
</evidence>
<dbReference type="InterPro" id="IPR032675">
    <property type="entry name" value="LRR_dom_sf"/>
</dbReference>
<keyword evidence="2" id="KW-1185">Reference proteome</keyword>
<comment type="caution">
    <text evidence="1">The sequence shown here is derived from an EMBL/GenBank/DDBJ whole genome shotgun (WGS) entry which is preliminary data.</text>
</comment>
<reference evidence="1 2" key="1">
    <citation type="submission" date="2024-09" db="EMBL/GenBank/DDBJ databases">
        <title>T2T genomes of carrot and Alternaria dauci and their utility for understanding host-pathogen interaction during carrot leaf blight disease.</title>
        <authorList>
            <person name="Liu W."/>
            <person name="Xu S."/>
            <person name="Ou C."/>
            <person name="Liu X."/>
            <person name="Zhuang F."/>
            <person name="Deng X.W."/>
        </authorList>
    </citation>
    <scope>NUCLEOTIDE SEQUENCE [LARGE SCALE GENOMIC DNA]</scope>
    <source>
        <strain evidence="1 2">A2016</strain>
    </source>
</reference>
<dbReference type="Gene3D" id="3.80.10.10">
    <property type="entry name" value="Ribonuclease Inhibitor"/>
    <property type="match status" value="1"/>
</dbReference>
<dbReference type="GeneID" id="96086601"/>
<dbReference type="SUPFAM" id="SSF52047">
    <property type="entry name" value="RNI-like"/>
    <property type="match status" value="1"/>
</dbReference>
<accession>A0ABR3UJ78</accession>